<evidence type="ECO:0000313" key="2">
    <source>
        <dbReference type="Proteomes" id="UP000011135"/>
    </source>
</evidence>
<dbReference type="PANTHER" id="PTHR38471">
    <property type="entry name" value="FOUR HELIX BUNDLE PROTEIN"/>
    <property type="match status" value="1"/>
</dbReference>
<evidence type="ECO:0008006" key="3">
    <source>
        <dbReference type="Google" id="ProtNLM"/>
    </source>
</evidence>
<protein>
    <recommendedName>
        <fullName evidence="3">Four helix bundle protein</fullName>
    </recommendedName>
</protein>
<dbReference type="AlphaFoldDB" id="L8JMT3"/>
<gene>
    <name evidence="1" type="ORF">C900_05807</name>
</gene>
<proteinExistence type="predicted"/>
<dbReference type="Gene3D" id="1.20.1440.60">
    <property type="entry name" value="23S rRNA-intervening sequence"/>
    <property type="match status" value="1"/>
</dbReference>
<keyword evidence="2" id="KW-1185">Reference proteome</keyword>
<dbReference type="PATRIC" id="fig|1237149.3.peg.5126"/>
<dbReference type="InterPro" id="IPR012657">
    <property type="entry name" value="23S_rRNA-intervening_sequence"/>
</dbReference>
<sequence length="99" mass="11661">MTLTLPSFELYETGSQIRRSSKSVRANIVEGYGRRKYKNEYLRFLIYSLASNDETRDHLEVLYETCSLKDKKEYEELASEIELLGRKLNRFISAIENTQ</sequence>
<reference evidence="1 2" key="1">
    <citation type="submission" date="2012-12" db="EMBL/GenBank/DDBJ databases">
        <title>Genome assembly of Fulvivirga imtechensis AK7.</title>
        <authorList>
            <person name="Nupur N."/>
            <person name="Khatri I."/>
            <person name="Kumar R."/>
            <person name="Subramanian S."/>
            <person name="Pinnaka A."/>
        </authorList>
    </citation>
    <scope>NUCLEOTIDE SEQUENCE [LARGE SCALE GENOMIC DNA]</scope>
    <source>
        <strain evidence="1 2">AK7</strain>
    </source>
</reference>
<dbReference type="eggNOG" id="ENOG50334S3">
    <property type="taxonomic scope" value="Bacteria"/>
</dbReference>
<dbReference type="NCBIfam" id="TIGR02436">
    <property type="entry name" value="four helix bundle protein"/>
    <property type="match status" value="1"/>
</dbReference>
<comment type="caution">
    <text evidence="1">The sequence shown here is derived from an EMBL/GenBank/DDBJ whole genome shotgun (WGS) entry which is preliminary data.</text>
</comment>
<dbReference type="InterPro" id="IPR036583">
    <property type="entry name" value="23S_rRNA_IVS_sf"/>
</dbReference>
<name>L8JMT3_9BACT</name>
<dbReference type="STRING" id="1237149.C900_05807"/>
<dbReference type="Proteomes" id="UP000011135">
    <property type="component" value="Unassembled WGS sequence"/>
</dbReference>
<organism evidence="1 2">
    <name type="scientific">Fulvivirga imtechensis AK7</name>
    <dbReference type="NCBI Taxonomy" id="1237149"/>
    <lineage>
        <taxon>Bacteria</taxon>
        <taxon>Pseudomonadati</taxon>
        <taxon>Bacteroidota</taxon>
        <taxon>Cytophagia</taxon>
        <taxon>Cytophagales</taxon>
        <taxon>Fulvivirgaceae</taxon>
        <taxon>Fulvivirga</taxon>
    </lineage>
</organism>
<dbReference type="SUPFAM" id="SSF158446">
    <property type="entry name" value="IVS-encoded protein-like"/>
    <property type="match status" value="1"/>
</dbReference>
<accession>L8JMT3</accession>
<dbReference type="Pfam" id="PF05635">
    <property type="entry name" value="23S_rRNA_IVP"/>
    <property type="match status" value="1"/>
</dbReference>
<dbReference type="EMBL" id="AMZN01000092">
    <property type="protein sequence ID" value="ELR68794.1"/>
    <property type="molecule type" value="Genomic_DNA"/>
</dbReference>
<evidence type="ECO:0000313" key="1">
    <source>
        <dbReference type="EMBL" id="ELR68794.1"/>
    </source>
</evidence>
<dbReference type="PANTHER" id="PTHR38471:SF2">
    <property type="entry name" value="FOUR HELIX BUNDLE PROTEIN"/>
    <property type="match status" value="1"/>
</dbReference>